<sequence>MELVVRPQQQTALLRHLQLPLPFFTCFMGIII</sequence>
<name>A0AAW0JAS3_QUESU</name>
<dbReference type="AlphaFoldDB" id="A0AAW0JAS3"/>
<accession>A0AAW0JAS3</accession>
<keyword evidence="1" id="KW-0472">Membrane</keyword>
<gene>
    <name evidence="2" type="ORF">CFP56_035112</name>
</gene>
<organism evidence="2 3">
    <name type="scientific">Quercus suber</name>
    <name type="common">Cork oak</name>
    <dbReference type="NCBI Taxonomy" id="58331"/>
    <lineage>
        <taxon>Eukaryota</taxon>
        <taxon>Viridiplantae</taxon>
        <taxon>Streptophyta</taxon>
        <taxon>Embryophyta</taxon>
        <taxon>Tracheophyta</taxon>
        <taxon>Spermatophyta</taxon>
        <taxon>Magnoliopsida</taxon>
        <taxon>eudicotyledons</taxon>
        <taxon>Gunneridae</taxon>
        <taxon>Pentapetalae</taxon>
        <taxon>rosids</taxon>
        <taxon>fabids</taxon>
        <taxon>Fagales</taxon>
        <taxon>Fagaceae</taxon>
        <taxon>Quercus</taxon>
    </lineage>
</organism>
<reference evidence="2 3" key="1">
    <citation type="journal article" date="2018" name="Sci. Data">
        <title>The draft genome sequence of cork oak.</title>
        <authorList>
            <person name="Ramos A.M."/>
            <person name="Usie A."/>
            <person name="Barbosa P."/>
            <person name="Barros P.M."/>
            <person name="Capote T."/>
            <person name="Chaves I."/>
            <person name="Simoes F."/>
            <person name="Abreu I."/>
            <person name="Carrasquinho I."/>
            <person name="Faro C."/>
            <person name="Guimaraes J.B."/>
            <person name="Mendonca D."/>
            <person name="Nobrega F."/>
            <person name="Rodrigues L."/>
            <person name="Saibo N.J.M."/>
            <person name="Varela M.C."/>
            <person name="Egas C."/>
            <person name="Matos J."/>
            <person name="Miguel C.M."/>
            <person name="Oliveira M.M."/>
            <person name="Ricardo C.P."/>
            <person name="Goncalves S."/>
        </authorList>
    </citation>
    <scope>NUCLEOTIDE SEQUENCE [LARGE SCALE GENOMIC DNA]</scope>
    <source>
        <strain evidence="3">cv. HL8</strain>
    </source>
</reference>
<comment type="caution">
    <text evidence="2">The sequence shown here is derived from an EMBL/GenBank/DDBJ whole genome shotgun (WGS) entry which is preliminary data.</text>
</comment>
<evidence type="ECO:0000313" key="3">
    <source>
        <dbReference type="Proteomes" id="UP000237347"/>
    </source>
</evidence>
<keyword evidence="1" id="KW-1133">Transmembrane helix</keyword>
<keyword evidence="1" id="KW-0812">Transmembrane</keyword>
<feature type="transmembrane region" description="Helical" evidence="1">
    <location>
        <begin position="12"/>
        <end position="31"/>
    </location>
</feature>
<keyword evidence="3" id="KW-1185">Reference proteome</keyword>
<evidence type="ECO:0000313" key="2">
    <source>
        <dbReference type="EMBL" id="KAK7823720.1"/>
    </source>
</evidence>
<proteinExistence type="predicted"/>
<evidence type="ECO:0000256" key="1">
    <source>
        <dbReference type="SAM" id="Phobius"/>
    </source>
</evidence>
<protein>
    <submittedName>
        <fullName evidence="2">Uncharacterized protein</fullName>
    </submittedName>
</protein>
<dbReference type="EMBL" id="PKMF04000623">
    <property type="protein sequence ID" value="KAK7823720.1"/>
    <property type="molecule type" value="Genomic_DNA"/>
</dbReference>
<dbReference type="Proteomes" id="UP000237347">
    <property type="component" value="Unassembled WGS sequence"/>
</dbReference>